<evidence type="ECO:0000256" key="5">
    <source>
        <dbReference type="ARBA" id="ARBA00022982"/>
    </source>
</evidence>
<feature type="transmembrane region" description="Helical" evidence="9">
    <location>
        <begin position="6"/>
        <end position="25"/>
    </location>
</feature>
<evidence type="ECO:0000313" key="11">
    <source>
        <dbReference type="EMBL" id="MFF3566660.1"/>
    </source>
</evidence>
<organism evidence="11 12">
    <name type="scientific">Nocardia jiangxiensis</name>
    <dbReference type="NCBI Taxonomy" id="282685"/>
    <lineage>
        <taxon>Bacteria</taxon>
        <taxon>Bacillati</taxon>
        <taxon>Actinomycetota</taxon>
        <taxon>Actinomycetes</taxon>
        <taxon>Mycobacteriales</taxon>
        <taxon>Nocardiaceae</taxon>
        <taxon>Nocardia</taxon>
    </lineage>
</organism>
<dbReference type="RefSeq" id="WP_040818616.1">
    <property type="nucleotide sequence ID" value="NZ_JBIAQY010000001.1"/>
</dbReference>
<proteinExistence type="predicted"/>
<evidence type="ECO:0000256" key="3">
    <source>
        <dbReference type="ARBA" id="ARBA00022475"/>
    </source>
</evidence>
<evidence type="ECO:0000256" key="8">
    <source>
        <dbReference type="ARBA" id="ARBA00023136"/>
    </source>
</evidence>
<comment type="subcellular location">
    <subcellularLocation>
        <location evidence="1">Cell membrane</location>
        <topology evidence="1">Multi-pass membrane protein</topology>
    </subcellularLocation>
</comment>
<keyword evidence="12" id="KW-1185">Reference proteome</keyword>
<dbReference type="InterPro" id="IPR023234">
    <property type="entry name" value="NarG-like_domain"/>
</dbReference>
<keyword evidence="4 9" id="KW-0812">Transmembrane</keyword>
<keyword evidence="5" id="KW-0249">Electron transport</keyword>
<comment type="caution">
    <text evidence="11">The sequence shown here is derived from an EMBL/GenBank/DDBJ whole genome shotgun (WGS) entry which is preliminary data.</text>
</comment>
<accession>A0ABW6RTT0</accession>
<sequence length="220" mass="23997">MTTLVWLVVPYLAFASFGVGHWWRWRHDRFRSGVAGGRTDISRTGLWLFRIGILVVLLPRIGRILLSRTHFGFSVSVSQVALISEAIAAPIASTGAVLLLLPAMVNGSTRPVTIVDRITLPILAAAVLSGVLVIFDPKSTGSQDISEHTLFVWFPSLCSFDPQPGVMAHAPLLYRVRGLTVILAIALWPYTRLAGLFLRPIGHGIRRLATALTSAVRQAN</sequence>
<feature type="domain" description="NarG-like" evidence="10">
    <location>
        <begin position="3"/>
        <end position="207"/>
    </location>
</feature>
<feature type="transmembrane region" description="Helical" evidence="9">
    <location>
        <begin position="172"/>
        <end position="190"/>
    </location>
</feature>
<evidence type="ECO:0000256" key="6">
    <source>
        <dbReference type="ARBA" id="ARBA00022989"/>
    </source>
</evidence>
<dbReference type="SUPFAM" id="SSF103501">
    <property type="entry name" value="Respiratory nitrate reductase 1 gamma chain"/>
    <property type="match status" value="1"/>
</dbReference>
<evidence type="ECO:0000313" key="12">
    <source>
        <dbReference type="Proteomes" id="UP001601992"/>
    </source>
</evidence>
<feature type="transmembrane region" description="Helical" evidence="9">
    <location>
        <begin position="86"/>
        <end position="106"/>
    </location>
</feature>
<evidence type="ECO:0000256" key="7">
    <source>
        <dbReference type="ARBA" id="ARBA00023002"/>
    </source>
</evidence>
<keyword evidence="6 9" id="KW-1133">Transmembrane helix</keyword>
<dbReference type="Proteomes" id="UP001601992">
    <property type="component" value="Unassembled WGS sequence"/>
</dbReference>
<keyword evidence="2" id="KW-0813">Transport</keyword>
<keyword evidence="7" id="KW-0560">Oxidoreductase</keyword>
<feature type="transmembrane region" description="Helical" evidence="9">
    <location>
        <begin position="118"/>
        <end position="135"/>
    </location>
</feature>
<evidence type="ECO:0000256" key="1">
    <source>
        <dbReference type="ARBA" id="ARBA00004651"/>
    </source>
</evidence>
<evidence type="ECO:0000256" key="4">
    <source>
        <dbReference type="ARBA" id="ARBA00022692"/>
    </source>
</evidence>
<keyword evidence="3" id="KW-1003">Cell membrane</keyword>
<evidence type="ECO:0000256" key="2">
    <source>
        <dbReference type="ARBA" id="ARBA00022448"/>
    </source>
</evidence>
<reference evidence="11 12" key="1">
    <citation type="submission" date="2024-10" db="EMBL/GenBank/DDBJ databases">
        <title>The Natural Products Discovery Center: Release of the First 8490 Sequenced Strains for Exploring Actinobacteria Biosynthetic Diversity.</title>
        <authorList>
            <person name="Kalkreuter E."/>
            <person name="Kautsar S.A."/>
            <person name="Yang D."/>
            <person name="Bader C.D."/>
            <person name="Teijaro C.N."/>
            <person name="Fluegel L."/>
            <person name="Davis C.M."/>
            <person name="Simpson J.R."/>
            <person name="Lauterbach L."/>
            <person name="Steele A.D."/>
            <person name="Gui C."/>
            <person name="Meng S."/>
            <person name="Li G."/>
            <person name="Viehrig K."/>
            <person name="Ye F."/>
            <person name="Su P."/>
            <person name="Kiefer A.F."/>
            <person name="Nichols A."/>
            <person name="Cepeda A.J."/>
            <person name="Yan W."/>
            <person name="Fan B."/>
            <person name="Jiang Y."/>
            <person name="Adhikari A."/>
            <person name="Zheng C.-J."/>
            <person name="Schuster L."/>
            <person name="Cowan T.M."/>
            <person name="Smanski M.J."/>
            <person name="Chevrette M.G."/>
            <person name="De Carvalho L.P.S."/>
            <person name="Shen B."/>
        </authorList>
    </citation>
    <scope>NUCLEOTIDE SEQUENCE [LARGE SCALE GENOMIC DNA]</scope>
    <source>
        <strain evidence="11 12">NPDC002593</strain>
    </source>
</reference>
<dbReference type="PANTHER" id="PTHR30598">
    <property type="entry name" value="NITRATE REDUCTASE PRIVATE CHAPERONE, REDOX ENZYME MATURATION PROTEIN REMP FAMILY"/>
    <property type="match status" value="1"/>
</dbReference>
<dbReference type="PANTHER" id="PTHR30598:SF3">
    <property type="entry name" value="RESPIRATORY NITRATE REDUCTASE 1 GAMMA CHAIN"/>
    <property type="match status" value="1"/>
</dbReference>
<dbReference type="Gene3D" id="1.20.950.20">
    <property type="entry name" value="Transmembrane di-heme cytochromes, Chain C"/>
    <property type="match status" value="1"/>
</dbReference>
<evidence type="ECO:0000259" key="10">
    <source>
        <dbReference type="Pfam" id="PF02665"/>
    </source>
</evidence>
<keyword evidence="8 9" id="KW-0472">Membrane</keyword>
<feature type="transmembrane region" description="Helical" evidence="9">
    <location>
        <begin position="46"/>
        <end position="66"/>
    </location>
</feature>
<gene>
    <name evidence="11" type="ORF">ACFYXQ_02645</name>
</gene>
<evidence type="ECO:0000256" key="9">
    <source>
        <dbReference type="SAM" id="Phobius"/>
    </source>
</evidence>
<name>A0ABW6RTT0_9NOCA</name>
<dbReference type="InterPro" id="IPR051936">
    <property type="entry name" value="Heme-iron_electron_transfer"/>
</dbReference>
<dbReference type="InterPro" id="IPR036197">
    <property type="entry name" value="NarG-like_sf"/>
</dbReference>
<protein>
    <submittedName>
        <fullName evidence="11">Respiratory nitrate reductase subunit gamma</fullName>
    </submittedName>
</protein>
<dbReference type="Pfam" id="PF02665">
    <property type="entry name" value="Nitrate_red_gam"/>
    <property type="match status" value="1"/>
</dbReference>
<dbReference type="EMBL" id="JBIAQY010000001">
    <property type="protein sequence ID" value="MFF3566660.1"/>
    <property type="molecule type" value="Genomic_DNA"/>
</dbReference>